<organism evidence="1 2">
    <name type="scientific">Bauhinia variegata</name>
    <name type="common">Purple orchid tree</name>
    <name type="synonym">Phanera variegata</name>
    <dbReference type="NCBI Taxonomy" id="167791"/>
    <lineage>
        <taxon>Eukaryota</taxon>
        <taxon>Viridiplantae</taxon>
        <taxon>Streptophyta</taxon>
        <taxon>Embryophyta</taxon>
        <taxon>Tracheophyta</taxon>
        <taxon>Spermatophyta</taxon>
        <taxon>Magnoliopsida</taxon>
        <taxon>eudicotyledons</taxon>
        <taxon>Gunneridae</taxon>
        <taxon>Pentapetalae</taxon>
        <taxon>rosids</taxon>
        <taxon>fabids</taxon>
        <taxon>Fabales</taxon>
        <taxon>Fabaceae</taxon>
        <taxon>Cercidoideae</taxon>
        <taxon>Cercideae</taxon>
        <taxon>Bauhiniinae</taxon>
        <taxon>Bauhinia</taxon>
    </lineage>
</organism>
<accession>A0ACB9NQA1</accession>
<dbReference type="EMBL" id="CM039431">
    <property type="protein sequence ID" value="KAI4338196.1"/>
    <property type="molecule type" value="Genomic_DNA"/>
</dbReference>
<sequence>MASGAPVLTVNSTSIDAAKLHASDILSIKDFAESARLTTIPSSYNFIVDPKDREVADELKAQIPVIDFSLLTSDDPELHAKGVQDLGKACEEWGFFVLINHGIDESLMENMIKMANQFHNMAPEEKAEFSDNDVTSSIRCGTSYNAKVESVHFWRDYLKVIMNPDFTFPDKPAGFKDVAKEYCETIKDVVVRTLLRGASESLGLEPNAIAEASGFDNGLRLFVANLYPHVLNQSLPWVNHNGKWVNIDNIPKSIGVNVGDQLEVLTNARYKSVLHRAVLNNKATRLSLGVIHAPEFQKVISAAPELLKNEEPVYKSMTYEEYYLVHQKTTLVGKSKLASIRIKPQHDECS</sequence>
<gene>
    <name evidence="1" type="ORF">L6164_016540</name>
</gene>
<proteinExistence type="predicted"/>
<keyword evidence="2" id="KW-1185">Reference proteome</keyword>
<protein>
    <submittedName>
        <fullName evidence="1">Uncharacterized protein</fullName>
    </submittedName>
</protein>
<reference evidence="1 2" key="1">
    <citation type="journal article" date="2022" name="DNA Res.">
        <title>Chromosomal-level genome assembly of the orchid tree Bauhinia variegata (Leguminosae; Cercidoideae) supports the allotetraploid origin hypothesis of Bauhinia.</title>
        <authorList>
            <person name="Zhong Y."/>
            <person name="Chen Y."/>
            <person name="Zheng D."/>
            <person name="Pang J."/>
            <person name="Liu Y."/>
            <person name="Luo S."/>
            <person name="Meng S."/>
            <person name="Qian L."/>
            <person name="Wei D."/>
            <person name="Dai S."/>
            <person name="Zhou R."/>
        </authorList>
    </citation>
    <scope>NUCLEOTIDE SEQUENCE [LARGE SCALE GENOMIC DNA]</scope>
    <source>
        <strain evidence="1">BV-YZ2020</strain>
    </source>
</reference>
<comment type="caution">
    <text evidence="1">The sequence shown here is derived from an EMBL/GenBank/DDBJ whole genome shotgun (WGS) entry which is preliminary data.</text>
</comment>
<dbReference type="Proteomes" id="UP000828941">
    <property type="component" value="Chromosome 6"/>
</dbReference>
<evidence type="ECO:0000313" key="1">
    <source>
        <dbReference type="EMBL" id="KAI4338196.1"/>
    </source>
</evidence>
<evidence type="ECO:0000313" key="2">
    <source>
        <dbReference type="Proteomes" id="UP000828941"/>
    </source>
</evidence>
<name>A0ACB9NQA1_BAUVA</name>